<dbReference type="InterPro" id="IPR031650">
    <property type="entry name" value="CCDC73"/>
</dbReference>
<evidence type="ECO:0008006" key="5">
    <source>
        <dbReference type="Google" id="ProtNLM"/>
    </source>
</evidence>
<dbReference type="EMBL" id="VOFY01000008">
    <property type="protein sequence ID" value="KAA8590566.1"/>
    <property type="molecule type" value="Genomic_DNA"/>
</dbReference>
<dbReference type="PANTHER" id="PTHR28660">
    <property type="entry name" value="COILED-COIL DOMAIN-CONTAINING PROTEIN 73"/>
    <property type="match status" value="1"/>
</dbReference>
<reference evidence="3 4" key="1">
    <citation type="submission" date="2019-08" db="EMBL/GenBank/DDBJ databases">
        <title>A chromosome-level genome assembly, high-density linkage maps, and genome scans reveal the genomic architecture of hybrid incompatibilities underlying speciation via character displacement in darters (Percidae: Etheostominae).</title>
        <authorList>
            <person name="Moran R.L."/>
            <person name="Catchen J.M."/>
            <person name="Fuller R.C."/>
        </authorList>
    </citation>
    <scope>NUCLEOTIDE SEQUENCE [LARGE SCALE GENOMIC DNA]</scope>
    <source>
        <strain evidence="3">EspeVRDwgs_2016</strain>
        <tissue evidence="3">Muscle</tissue>
    </source>
</reference>
<feature type="compositionally biased region" description="Basic and acidic residues" evidence="2">
    <location>
        <begin position="506"/>
        <end position="527"/>
    </location>
</feature>
<feature type="compositionally biased region" description="Polar residues" evidence="2">
    <location>
        <begin position="1063"/>
        <end position="1079"/>
    </location>
</feature>
<keyword evidence="1" id="KW-0175">Coiled coil</keyword>
<evidence type="ECO:0000256" key="1">
    <source>
        <dbReference type="SAM" id="Coils"/>
    </source>
</evidence>
<feature type="region of interest" description="Disordered" evidence="2">
    <location>
        <begin position="1203"/>
        <end position="1222"/>
    </location>
</feature>
<feature type="region of interest" description="Disordered" evidence="2">
    <location>
        <begin position="476"/>
        <end position="615"/>
    </location>
</feature>
<feature type="coiled-coil region" evidence="1">
    <location>
        <begin position="168"/>
        <end position="331"/>
    </location>
</feature>
<evidence type="ECO:0000256" key="2">
    <source>
        <dbReference type="SAM" id="MobiDB-lite"/>
    </source>
</evidence>
<feature type="compositionally biased region" description="Basic and acidic residues" evidence="2">
    <location>
        <begin position="476"/>
        <end position="498"/>
    </location>
</feature>
<dbReference type="PANTHER" id="PTHR28660:SF1">
    <property type="entry name" value="COILED-COIL DOMAIN-CONTAINING PROTEIN 73"/>
    <property type="match status" value="1"/>
</dbReference>
<feature type="non-terminal residue" evidence="3">
    <location>
        <position position="1286"/>
    </location>
</feature>
<protein>
    <recommendedName>
        <fullName evidence="5">Coiled-coil domain-containing protein 73</fullName>
    </recommendedName>
</protein>
<evidence type="ECO:0000313" key="3">
    <source>
        <dbReference type="EMBL" id="KAA8590566.1"/>
    </source>
</evidence>
<feature type="coiled-coil region" evidence="1">
    <location>
        <begin position="77"/>
        <end position="139"/>
    </location>
</feature>
<feature type="region of interest" description="Disordered" evidence="2">
    <location>
        <begin position="1063"/>
        <end position="1098"/>
    </location>
</feature>
<keyword evidence="4" id="KW-1185">Reference proteome</keyword>
<sequence length="1286" mass="142976">MDLSADSGTLPNHTTVGGPVLEQELSLPNAQCQAESGGTILLQLLEFKTHLLEAVEELHIRRDAETRFEDQISKLVLEKQELDWEKLQAKIRNIEEEKGKYQVSAELKEKEINNLKEELKMLQLLKYNLEKKSSELEQKLALQNRSKDSHLNQLGEVEKRFSAVSRQCAMVKQAHEKLEQNVDEAMKINKKLTTVNEKQEATIVSLKKELEEVSNKLIKAKMSSVRHDKAHSPTGSEQHFQQLQQKLNMETEMNKKLGNENLAVRAEKQHTQQLLLSQTQTVSKVELELQTQREQYQALKQEHHRVMREKNKAMEEKIAQLMENYAASKNRWDNEKSVFLDCIKSEQQDLQAVKEAYNKLHQGHTELSSQAKVQAQHIYELKMRDSSQSLGVSTKVFPNLVEEIREEETLNEPISSSKLPGFESLQPLASSVTKNPDCLEDTGAVTKLVAIRVTGESTVSSPGYSSINGSVDLLSKEKSDKGNAEMSEKEQGWKDDVKQVQNNGEDGERIEEQQWNKEEVKGEDVKEGGSAGEMGVSAGEKRGTLMAQTTDRADRQDCSQGSTEDAGDPKQLETETKHSTEGEGTYGAEERGKTALHTTETQIPAQTTADMTTKKSNTQQVIDFMDTEPPLAACEPSDGSQNLFQKISEKDADSSHVKKGNEIRREVHTFCSDEHQSVNLGPNFVIQEVQPLCNDEDQTFAKSVSQLPSPTHQVSEKTKEEKPSNKSAAKIPTEPSGPLNESSICCSQTNSASLAAQSDGIVGIQEFETTTTQTQLNNLSDITSDMKQADKMCDNEECVLLTTMLESHAFPQSQVTDNDDNGYSSACKKESQSNVKTWENDPCETGQELMEKSNLKDACAYITMDTVNLESWIETGSYQEHMENDKIEDAGDAKTTKSETVLKLSVHPSHESNASPETGSKKYYEQSPANKLLLDDTIELSLPSNKTYRSSFDLGSAQTKTGSPMSEQNNSGSGGLLRHPASTIPMFLKSKHNKVPLVISRASDLLNASSVCGTAASIRRQQGEWKALGETFRETATADMESSASVSVTSFPVSTSITVSRLSWPTTPGCSRAPTSTVGPGSESDWEPSCSQEREDEQSSFRAHISKIEQRDSFVYTLTLGLCGFPWTDLPRDQRSVFPNWGTCLGNPLLRLVPNDLSDGGRNEVKGYVNERSESLKIALMTFLITGIAQQAAGMEGGAAASVNEMPSCSSETESSHVNMESGRSTQLKLKGDCEDMTCYTKGHFKLWLQGHRQAAAWFWWVNMIQVQQEWLRRKAALLSLMTERD</sequence>
<dbReference type="Pfam" id="PF15818">
    <property type="entry name" value="CCDC73"/>
    <property type="match status" value="1"/>
</dbReference>
<feature type="compositionally biased region" description="Polar residues" evidence="2">
    <location>
        <begin position="596"/>
        <end position="615"/>
    </location>
</feature>
<organism evidence="3 4">
    <name type="scientific">Etheostoma spectabile</name>
    <name type="common">orangethroat darter</name>
    <dbReference type="NCBI Taxonomy" id="54343"/>
    <lineage>
        <taxon>Eukaryota</taxon>
        <taxon>Metazoa</taxon>
        <taxon>Chordata</taxon>
        <taxon>Craniata</taxon>
        <taxon>Vertebrata</taxon>
        <taxon>Euteleostomi</taxon>
        <taxon>Actinopterygii</taxon>
        <taxon>Neopterygii</taxon>
        <taxon>Teleostei</taxon>
        <taxon>Neoteleostei</taxon>
        <taxon>Acanthomorphata</taxon>
        <taxon>Eupercaria</taxon>
        <taxon>Perciformes</taxon>
        <taxon>Percoidei</taxon>
        <taxon>Percidae</taxon>
        <taxon>Etheostomatinae</taxon>
        <taxon>Etheostoma</taxon>
    </lineage>
</organism>
<proteinExistence type="predicted"/>
<feature type="compositionally biased region" description="Basic and acidic residues" evidence="2">
    <location>
        <begin position="714"/>
        <end position="724"/>
    </location>
</feature>
<dbReference type="Proteomes" id="UP000327493">
    <property type="component" value="Chromosome 8"/>
</dbReference>
<comment type="caution">
    <text evidence="3">The sequence shown here is derived from an EMBL/GenBank/DDBJ whole genome shotgun (WGS) entry which is preliminary data.</text>
</comment>
<feature type="region of interest" description="Disordered" evidence="2">
    <location>
        <begin position="951"/>
        <end position="978"/>
    </location>
</feature>
<feature type="compositionally biased region" description="Polar residues" evidence="2">
    <location>
        <begin position="956"/>
        <end position="971"/>
    </location>
</feature>
<name>A0A5J5DCK3_9PERO</name>
<gene>
    <name evidence="3" type="ORF">FQN60_014500</name>
</gene>
<feature type="region of interest" description="Disordered" evidence="2">
    <location>
        <begin position="705"/>
        <end position="744"/>
    </location>
</feature>
<feature type="compositionally biased region" description="Basic and acidic residues" evidence="2">
    <location>
        <begin position="567"/>
        <end position="581"/>
    </location>
</feature>
<feature type="compositionally biased region" description="Polar residues" evidence="2">
    <location>
        <begin position="1205"/>
        <end position="1222"/>
    </location>
</feature>
<evidence type="ECO:0000313" key="4">
    <source>
        <dbReference type="Proteomes" id="UP000327493"/>
    </source>
</evidence>
<accession>A0A5J5DCK3</accession>